<feature type="chain" id="PRO_5016354849" description="Carboxypeptidase-like protein" evidence="1">
    <location>
        <begin position="20"/>
        <end position="254"/>
    </location>
</feature>
<reference evidence="2 3" key="1">
    <citation type="submission" date="2018-05" db="EMBL/GenBank/DDBJ databases">
        <title>Genomic Encyclopedia of Archaeal and Bacterial Type Strains, Phase II (KMG-II): from individual species to whole genera.</title>
        <authorList>
            <person name="Goeker M."/>
        </authorList>
    </citation>
    <scope>NUCLEOTIDE SEQUENCE [LARGE SCALE GENOMIC DNA]</scope>
    <source>
        <strain evidence="2 3">DSM 19975</strain>
    </source>
</reference>
<dbReference type="EMBL" id="QGHA01000004">
    <property type="protein sequence ID" value="PWK77598.1"/>
    <property type="molecule type" value="Genomic_DNA"/>
</dbReference>
<keyword evidence="3" id="KW-1185">Reference proteome</keyword>
<comment type="caution">
    <text evidence="2">The sequence shown here is derived from an EMBL/GenBank/DDBJ whole genome shotgun (WGS) entry which is preliminary data.</text>
</comment>
<organism evidence="2 3">
    <name type="scientific">Mucilaginibacter oryzae</name>
    <dbReference type="NCBI Taxonomy" id="468058"/>
    <lineage>
        <taxon>Bacteria</taxon>
        <taxon>Pseudomonadati</taxon>
        <taxon>Bacteroidota</taxon>
        <taxon>Sphingobacteriia</taxon>
        <taxon>Sphingobacteriales</taxon>
        <taxon>Sphingobacteriaceae</taxon>
        <taxon>Mucilaginibacter</taxon>
    </lineage>
</organism>
<sequence>MFRSALILLLLLIASFAYAQHSQEGIVYEIKTHIALPDIRVENLNGKFKTQTDKQGHFSVPAKGGDLLVFSGMSYKTDTVVVTNLDARYFYLTPIQHQLNEVVINGKGAGAVNQAAFKPQVDPLFHNQTMTYQRNTDGPYADGSVKGGVSLRVWSNKSTENNARKQAQLQERDKTITIIQQTFSDENIGKYVPLKDQELHAFAVRYTPDIKTFTAKEFNLATYLSKCYGEFMKLSPEERLKLPVFEHHEDQSSN</sequence>
<evidence type="ECO:0008006" key="4">
    <source>
        <dbReference type="Google" id="ProtNLM"/>
    </source>
</evidence>
<evidence type="ECO:0000256" key="1">
    <source>
        <dbReference type="SAM" id="SignalP"/>
    </source>
</evidence>
<accession>A0A316HAT6</accession>
<evidence type="ECO:0000313" key="3">
    <source>
        <dbReference type="Proteomes" id="UP000245678"/>
    </source>
</evidence>
<evidence type="ECO:0000313" key="2">
    <source>
        <dbReference type="EMBL" id="PWK77598.1"/>
    </source>
</evidence>
<dbReference type="InterPro" id="IPR008969">
    <property type="entry name" value="CarboxyPept-like_regulatory"/>
</dbReference>
<name>A0A316HAT6_9SPHI</name>
<dbReference type="RefSeq" id="WP_022832236.1">
    <property type="nucleotide sequence ID" value="NZ_QGHA01000004.1"/>
</dbReference>
<dbReference type="Proteomes" id="UP000245678">
    <property type="component" value="Unassembled WGS sequence"/>
</dbReference>
<protein>
    <recommendedName>
        <fullName evidence="4">Carboxypeptidase-like protein</fullName>
    </recommendedName>
</protein>
<keyword evidence="1" id="KW-0732">Signal</keyword>
<feature type="signal peptide" evidence="1">
    <location>
        <begin position="1"/>
        <end position="19"/>
    </location>
</feature>
<dbReference type="AlphaFoldDB" id="A0A316HAT6"/>
<gene>
    <name evidence="2" type="ORF">LX99_02475</name>
</gene>
<proteinExistence type="predicted"/>
<dbReference type="SUPFAM" id="SSF49464">
    <property type="entry name" value="Carboxypeptidase regulatory domain-like"/>
    <property type="match status" value="1"/>
</dbReference>